<feature type="transmembrane region" description="Helical" evidence="9">
    <location>
        <begin position="163"/>
        <end position="182"/>
    </location>
</feature>
<keyword evidence="5 9" id="KW-0812">Transmembrane</keyword>
<sequence>MDLELKKAFTEMQMNKIESTKKIRLLDMKTDSLKVSKQRVEVTNRHIAGLAPDTRVYASVGRMYVLNDVPTLTEQLKTNQASYEEMIAQCEKNKDFLIKNLKEQEESLRELVQQKKAETTETNGKPAEYDQQQQRDQRSQQRETGFVALKAHVLANKLETTQWVSRVLSIYFALGYVLPFLYGNPVNAYYKVLMANAATSAIRLHQRLPPFQFSRAYLQQTILEDSFHYLLFSLIFLYVYPMLLIILPVVLFSVLHSTSYSLTLLDTLGQNSWWGARLLISVVEFQTRNILRLAAFCEIFIMPLTVLLVFLGKAGIMTPLVYYQFLVMRYSSRRNPYTRNVFYELRLMADNFANGTSTPPVLRKALHAAIGFISRLAPPTQVQPQQQQQQQ</sequence>
<comment type="subcellular location">
    <subcellularLocation>
        <location evidence="1">Membrane</location>
        <topology evidence="1">Multi-pass membrane protein</topology>
    </subcellularLocation>
</comment>
<dbReference type="SUPFAM" id="SSF46579">
    <property type="entry name" value="Prefoldin"/>
    <property type="match status" value="1"/>
</dbReference>
<evidence type="ECO:0000256" key="8">
    <source>
        <dbReference type="SAM" id="MobiDB-lite"/>
    </source>
</evidence>
<dbReference type="GO" id="GO:0016272">
    <property type="term" value="C:prefoldin complex"/>
    <property type="evidence" value="ECO:0007669"/>
    <property type="project" value="InterPro"/>
</dbReference>
<evidence type="ECO:0000256" key="7">
    <source>
        <dbReference type="ARBA" id="ARBA00023136"/>
    </source>
</evidence>
<reference evidence="10" key="2">
    <citation type="submission" date="2020-05" db="UniProtKB">
        <authorList>
            <consortium name="EnsemblMetazoa"/>
        </authorList>
    </citation>
    <scope>IDENTIFICATION</scope>
    <source>
        <strain evidence="10">WRAIR2</strain>
    </source>
</reference>
<reference evidence="11" key="1">
    <citation type="submission" date="2013-03" db="EMBL/GenBank/DDBJ databases">
        <title>The Genome Sequence of Anopheles dirus WRAIR2.</title>
        <authorList>
            <consortium name="The Broad Institute Genomics Platform"/>
            <person name="Neafsey D.E."/>
            <person name="Walton C."/>
            <person name="Walker B."/>
            <person name="Young S.K."/>
            <person name="Zeng Q."/>
            <person name="Gargeya S."/>
            <person name="Fitzgerald M."/>
            <person name="Haas B."/>
            <person name="Abouelleil A."/>
            <person name="Allen A.W."/>
            <person name="Alvarado L."/>
            <person name="Arachchi H.M."/>
            <person name="Berlin A.M."/>
            <person name="Chapman S.B."/>
            <person name="Gainer-Dewar J."/>
            <person name="Goldberg J."/>
            <person name="Griggs A."/>
            <person name="Gujja S."/>
            <person name="Hansen M."/>
            <person name="Howarth C."/>
            <person name="Imamovic A."/>
            <person name="Ireland A."/>
            <person name="Larimer J."/>
            <person name="McCowan C."/>
            <person name="Murphy C."/>
            <person name="Pearson M."/>
            <person name="Poon T.W."/>
            <person name="Priest M."/>
            <person name="Roberts A."/>
            <person name="Saif S."/>
            <person name="Shea T."/>
            <person name="Sisk P."/>
            <person name="Sykes S."/>
            <person name="Wortman J."/>
            <person name="Nusbaum C."/>
            <person name="Birren B."/>
        </authorList>
    </citation>
    <scope>NUCLEOTIDE SEQUENCE [LARGE SCALE GENOMIC DNA]</scope>
    <source>
        <strain evidence="11">WRAIR2</strain>
    </source>
</reference>
<proteinExistence type="inferred from homology"/>
<evidence type="ECO:0000256" key="5">
    <source>
        <dbReference type="ARBA" id="ARBA00022692"/>
    </source>
</evidence>
<evidence type="ECO:0000256" key="6">
    <source>
        <dbReference type="ARBA" id="ARBA00022989"/>
    </source>
</evidence>
<evidence type="ECO:0000256" key="3">
    <source>
        <dbReference type="ARBA" id="ARBA00008045"/>
    </source>
</evidence>
<keyword evidence="6 9" id="KW-1133">Transmembrane helix</keyword>
<keyword evidence="11" id="KW-1185">Reference proteome</keyword>
<dbReference type="InterPro" id="IPR002777">
    <property type="entry name" value="PFD_beta-like"/>
</dbReference>
<dbReference type="CDD" id="cd23164">
    <property type="entry name" value="Prefoldin_1"/>
    <property type="match status" value="1"/>
</dbReference>
<evidence type="ECO:0000256" key="4">
    <source>
        <dbReference type="ARBA" id="ARBA00011695"/>
    </source>
</evidence>
<dbReference type="PANTHER" id="PTHR12703">
    <property type="entry name" value="TRANSMEMBRANE PROTEIN 33"/>
    <property type="match status" value="1"/>
</dbReference>
<dbReference type="GO" id="GO:0016020">
    <property type="term" value="C:membrane"/>
    <property type="evidence" value="ECO:0007669"/>
    <property type="project" value="UniProtKB-SubCell"/>
</dbReference>
<dbReference type="EnsemblMetazoa" id="ADIR004026-RA">
    <property type="protein sequence ID" value="ADIR004026-PA"/>
    <property type="gene ID" value="ADIR004026"/>
</dbReference>
<dbReference type="AlphaFoldDB" id="A0A182N8Q2"/>
<evidence type="ECO:0000256" key="2">
    <source>
        <dbReference type="ARBA" id="ARBA00007322"/>
    </source>
</evidence>
<protein>
    <submittedName>
        <fullName evidence="10">Uncharacterized protein</fullName>
    </submittedName>
</protein>
<dbReference type="InterPro" id="IPR051645">
    <property type="entry name" value="PER33/POM33_regulator"/>
</dbReference>
<evidence type="ECO:0000256" key="9">
    <source>
        <dbReference type="SAM" id="Phobius"/>
    </source>
</evidence>
<accession>A0A182N8Q2</accession>
<dbReference type="PANTHER" id="PTHR12703:SF4">
    <property type="entry name" value="TRANSMEMBRANE PROTEIN 33"/>
    <property type="match status" value="1"/>
</dbReference>
<dbReference type="GO" id="GO:0006457">
    <property type="term" value="P:protein folding"/>
    <property type="evidence" value="ECO:0007669"/>
    <property type="project" value="InterPro"/>
</dbReference>
<dbReference type="VEuPathDB" id="VectorBase:ADIR004026"/>
<dbReference type="Pfam" id="PF03661">
    <property type="entry name" value="TMEM33_Pom33"/>
    <property type="match status" value="1"/>
</dbReference>
<dbReference type="Gene3D" id="1.10.287.370">
    <property type="match status" value="1"/>
</dbReference>
<dbReference type="GO" id="GO:0005783">
    <property type="term" value="C:endoplasmic reticulum"/>
    <property type="evidence" value="ECO:0007669"/>
    <property type="project" value="TreeGrafter"/>
</dbReference>
<dbReference type="Pfam" id="PF01920">
    <property type="entry name" value="Prefoldin_2"/>
    <property type="match status" value="1"/>
</dbReference>
<name>A0A182N8Q2_9DIPT</name>
<feature type="transmembrane region" description="Helical" evidence="9">
    <location>
        <begin position="299"/>
        <end position="323"/>
    </location>
</feature>
<comment type="subunit">
    <text evidence="4">Heterohexamer of two PFD-alpha type and four PFD-beta type subunits.</text>
</comment>
<evidence type="ECO:0000256" key="1">
    <source>
        <dbReference type="ARBA" id="ARBA00004141"/>
    </source>
</evidence>
<dbReference type="GO" id="GO:0061024">
    <property type="term" value="P:membrane organization"/>
    <property type="evidence" value="ECO:0007669"/>
    <property type="project" value="TreeGrafter"/>
</dbReference>
<dbReference type="GO" id="GO:0051082">
    <property type="term" value="F:unfolded protein binding"/>
    <property type="evidence" value="ECO:0007669"/>
    <property type="project" value="InterPro"/>
</dbReference>
<dbReference type="STRING" id="7168.A0A182N8Q2"/>
<keyword evidence="7 9" id="KW-0472">Membrane</keyword>
<dbReference type="GO" id="GO:0071786">
    <property type="term" value="P:endoplasmic reticulum tubular network organization"/>
    <property type="evidence" value="ECO:0007669"/>
    <property type="project" value="TreeGrafter"/>
</dbReference>
<dbReference type="InterPro" id="IPR005344">
    <property type="entry name" value="TMEM33/Pom33"/>
</dbReference>
<dbReference type="InterPro" id="IPR009053">
    <property type="entry name" value="Prefoldin"/>
</dbReference>
<feature type="transmembrane region" description="Helical" evidence="9">
    <location>
        <begin position="227"/>
        <end position="255"/>
    </location>
</feature>
<evidence type="ECO:0000313" key="10">
    <source>
        <dbReference type="EnsemblMetazoa" id="ADIR004026-PA"/>
    </source>
</evidence>
<dbReference type="Proteomes" id="UP000075884">
    <property type="component" value="Unassembled WGS sequence"/>
</dbReference>
<comment type="similarity">
    <text evidence="2">Belongs to the PER33/POM33 family.</text>
</comment>
<organism evidence="10 11">
    <name type="scientific">Anopheles dirus</name>
    <dbReference type="NCBI Taxonomy" id="7168"/>
    <lineage>
        <taxon>Eukaryota</taxon>
        <taxon>Metazoa</taxon>
        <taxon>Ecdysozoa</taxon>
        <taxon>Arthropoda</taxon>
        <taxon>Hexapoda</taxon>
        <taxon>Insecta</taxon>
        <taxon>Pterygota</taxon>
        <taxon>Neoptera</taxon>
        <taxon>Endopterygota</taxon>
        <taxon>Diptera</taxon>
        <taxon>Nematocera</taxon>
        <taxon>Culicoidea</taxon>
        <taxon>Culicidae</taxon>
        <taxon>Anophelinae</taxon>
        <taxon>Anopheles</taxon>
    </lineage>
</organism>
<comment type="similarity">
    <text evidence="3">Belongs to the prefoldin subunit beta family.</text>
</comment>
<feature type="region of interest" description="Disordered" evidence="8">
    <location>
        <begin position="113"/>
        <end position="137"/>
    </location>
</feature>
<evidence type="ECO:0000313" key="11">
    <source>
        <dbReference type="Proteomes" id="UP000075884"/>
    </source>
</evidence>